<dbReference type="Proteomes" id="UP001159427">
    <property type="component" value="Unassembled WGS sequence"/>
</dbReference>
<sequence>MLSVELLLPSGHHMLIIGLYDLLSFQYDEGDLIDPIIARSDTFLDIHPNGVVLCGGDLNRLHLDCLSTSSGLVPMVNFAIRRTSILGDCLTNHPELFNDPYAFKH</sequence>
<dbReference type="EMBL" id="CALNXI010001401">
    <property type="protein sequence ID" value="CAH3167803.1"/>
    <property type="molecule type" value="Genomic_DNA"/>
</dbReference>
<proteinExistence type="predicted"/>
<accession>A0ABN8QS03</accession>
<gene>
    <name evidence="1" type="ORF">PEVE_00006286</name>
</gene>
<protein>
    <submittedName>
        <fullName evidence="1">Uncharacterized protein</fullName>
    </submittedName>
</protein>
<organism evidence="1 2">
    <name type="scientific">Porites evermanni</name>
    <dbReference type="NCBI Taxonomy" id="104178"/>
    <lineage>
        <taxon>Eukaryota</taxon>
        <taxon>Metazoa</taxon>
        <taxon>Cnidaria</taxon>
        <taxon>Anthozoa</taxon>
        <taxon>Hexacorallia</taxon>
        <taxon>Scleractinia</taxon>
        <taxon>Fungiina</taxon>
        <taxon>Poritidae</taxon>
        <taxon>Porites</taxon>
    </lineage>
</organism>
<comment type="caution">
    <text evidence="1">The sequence shown here is derived from an EMBL/GenBank/DDBJ whole genome shotgun (WGS) entry which is preliminary data.</text>
</comment>
<name>A0ABN8QS03_9CNID</name>
<reference evidence="1 2" key="1">
    <citation type="submission" date="2022-05" db="EMBL/GenBank/DDBJ databases">
        <authorList>
            <consortium name="Genoscope - CEA"/>
            <person name="William W."/>
        </authorList>
    </citation>
    <scope>NUCLEOTIDE SEQUENCE [LARGE SCALE GENOMIC DNA]</scope>
</reference>
<keyword evidence="2" id="KW-1185">Reference proteome</keyword>
<evidence type="ECO:0000313" key="2">
    <source>
        <dbReference type="Proteomes" id="UP001159427"/>
    </source>
</evidence>
<evidence type="ECO:0000313" key="1">
    <source>
        <dbReference type="EMBL" id="CAH3167803.1"/>
    </source>
</evidence>